<comment type="similarity">
    <text evidence="1">Belongs to the LysR transcriptional regulatory family.</text>
</comment>
<organism evidence="7 8">
    <name type="scientific">Novosphingobium rhizovicinum</name>
    <dbReference type="NCBI Taxonomy" id="3228928"/>
    <lineage>
        <taxon>Bacteria</taxon>
        <taxon>Pseudomonadati</taxon>
        <taxon>Pseudomonadota</taxon>
        <taxon>Alphaproteobacteria</taxon>
        <taxon>Sphingomonadales</taxon>
        <taxon>Sphingomonadaceae</taxon>
        <taxon>Novosphingobium</taxon>
    </lineage>
</organism>
<evidence type="ECO:0000256" key="5">
    <source>
        <dbReference type="ARBA" id="ARBA00023163"/>
    </source>
</evidence>
<protein>
    <submittedName>
        <fullName evidence="7">LysR family transcriptional regulator</fullName>
    </submittedName>
</protein>
<evidence type="ECO:0000256" key="4">
    <source>
        <dbReference type="ARBA" id="ARBA00023159"/>
    </source>
</evidence>
<evidence type="ECO:0000313" key="8">
    <source>
        <dbReference type="Proteomes" id="UP001556118"/>
    </source>
</evidence>
<dbReference type="SUPFAM" id="SSF46785">
    <property type="entry name" value="Winged helix' DNA-binding domain"/>
    <property type="match status" value="1"/>
</dbReference>
<keyword evidence="8" id="KW-1185">Reference proteome</keyword>
<dbReference type="RefSeq" id="WP_367772420.1">
    <property type="nucleotide sequence ID" value="NZ_JBFNXR010000023.1"/>
</dbReference>
<dbReference type="PRINTS" id="PR00039">
    <property type="entry name" value="HTHLYSR"/>
</dbReference>
<dbReference type="InterPro" id="IPR036390">
    <property type="entry name" value="WH_DNA-bd_sf"/>
</dbReference>
<dbReference type="InterPro" id="IPR005119">
    <property type="entry name" value="LysR_subst-bd"/>
</dbReference>
<keyword evidence="5" id="KW-0804">Transcription</keyword>
<evidence type="ECO:0000256" key="2">
    <source>
        <dbReference type="ARBA" id="ARBA00023015"/>
    </source>
</evidence>
<evidence type="ECO:0000256" key="3">
    <source>
        <dbReference type="ARBA" id="ARBA00023125"/>
    </source>
</evidence>
<dbReference type="Pfam" id="PF03466">
    <property type="entry name" value="LysR_substrate"/>
    <property type="match status" value="1"/>
</dbReference>
<dbReference type="InterPro" id="IPR036388">
    <property type="entry name" value="WH-like_DNA-bd_sf"/>
</dbReference>
<feature type="domain" description="HTH lysR-type" evidence="6">
    <location>
        <begin position="1"/>
        <end position="59"/>
    </location>
</feature>
<dbReference type="Proteomes" id="UP001556118">
    <property type="component" value="Unassembled WGS sequence"/>
</dbReference>
<evidence type="ECO:0000313" key="7">
    <source>
        <dbReference type="EMBL" id="MEW9855179.1"/>
    </source>
</evidence>
<proteinExistence type="inferred from homology"/>
<dbReference type="PANTHER" id="PTHR30293">
    <property type="entry name" value="TRANSCRIPTIONAL REGULATORY PROTEIN NAC-RELATED"/>
    <property type="match status" value="1"/>
</dbReference>
<dbReference type="Gene3D" id="1.10.10.10">
    <property type="entry name" value="Winged helix-like DNA-binding domain superfamily/Winged helix DNA-binding domain"/>
    <property type="match status" value="1"/>
</dbReference>
<dbReference type="EMBL" id="JBFNXR010000023">
    <property type="protein sequence ID" value="MEW9855179.1"/>
    <property type="molecule type" value="Genomic_DNA"/>
</dbReference>
<dbReference type="Pfam" id="PF00126">
    <property type="entry name" value="HTH_1"/>
    <property type="match status" value="1"/>
</dbReference>
<name>A0ABV3RBX7_9SPHN</name>
<comment type="caution">
    <text evidence="7">The sequence shown here is derived from an EMBL/GenBank/DDBJ whole genome shotgun (WGS) entry which is preliminary data.</text>
</comment>
<dbReference type="SUPFAM" id="SSF53850">
    <property type="entry name" value="Periplasmic binding protein-like II"/>
    <property type="match status" value="1"/>
</dbReference>
<evidence type="ECO:0000259" key="6">
    <source>
        <dbReference type="PROSITE" id="PS50931"/>
    </source>
</evidence>
<accession>A0ABV3RBX7</accession>
<dbReference type="PROSITE" id="PS50931">
    <property type="entry name" value="HTH_LYSR"/>
    <property type="match status" value="1"/>
</dbReference>
<dbReference type="Gene3D" id="3.40.190.10">
    <property type="entry name" value="Periplasmic binding protein-like II"/>
    <property type="match status" value="2"/>
</dbReference>
<keyword evidence="3" id="KW-0238">DNA-binding</keyword>
<gene>
    <name evidence="7" type="ORF">ABUH87_08300</name>
</gene>
<reference evidence="7 8" key="1">
    <citation type="submission" date="2024-06" db="EMBL/GenBank/DDBJ databases">
        <title>Novosphingobium rhizovicinus M1R2S20.</title>
        <authorList>
            <person name="Sun J.-Q."/>
        </authorList>
    </citation>
    <scope>NUCLEOTIDE SEQUENCE [LARGE SCALE GENOMIC DNA]</scope>
    <source>
        <strain evidence="7 8">M1R2S20</strain>
    </source>
</reference>
<keyword evidence="4" id="KW-0010">Activator</keyword>
<evidence type="ECO:0000256" key="1">
    <source>
        <dbReference type="ARBA" id="ARBA00009437"/>
    </source>
</evidence>
<sequence length="311" mass="33799">MADFKRLGYFVQIAELGSLTRTAERLRIAQPSLSRQMRILEEELGVTLFTRGHRGMQLTEAGEALRSRIAGPLRQIGHALYEIRSLPTQTVGSVSFGMPPTFVSVLAPDLAERVANEAPGVSLHIVEGYSGHLLQWLKQGELDAAILYGPTPSGVNATRLLDDELVLVGTRAHVPESGELPFRDLAQIPLVLPSHIHGLRVAVETAAAKSRTQLAIAFQSDSFQLMMDLVESGRMCTILPPSAVQKQVASARLRTARIIDPAPKRQVFLAMQSGAQSPRAVIAVEGFLREELARLVDMGVFVGARIRGTAD</sequence>
<dbReference type="InterPro" id="IPR000847">
    <property type="entry name" value="LysR_HTH_N"/>
</dbReference>
<dbReference type="PANTHER" id="PTHR30293:SF0">
    <property type="entry name" value="NITROGEN ASSIMILATION REGULATORY PROTEIN NAC"/>
    <property type="match status" value="1"/>
</dbReference>
<keyword evidence="2" id="KW-0805">Transcription regulation</keyword>